<organism evidence="3 4">
    <name type="scientific">Salegentibacter agarivorans</name>
    <dbReference type="NCBI Taxonomy" id="345907"/>
    <lineage>
        <taxon>Bacteria</taxon>
        <taxon>Pseudomonadati</taxon>
        <taxon>Bacteroidota</taxon>
        <taxon>Flavobacteriia</taxon>
        <taxon>Flavobacteriales</taxon>
        <taxon>Flavobacteriaceae</taxon>
        <taxon>Salegentibacter</taxon>
    </lineage>
</organism>
<dbReference type="Gene3D" id="3.40.50.2000">
    <property type="entry name" value="Glycogen Phosphorylase B"/>
    <property type="match status" value="2"/>
</dbReference>
<dbReference type="SUPFAM" id="SSF53756">
    <property type="entry name" value="UDP-Glycosyltransferase/glycogen phosphorylase"/>
    <property type="match status" value="1"/>
</dbReference>
<dbReference type="InterPro" id="IPR001296">
    <property type="entry name" value="Glyco_trans_1"/>
</dbReference>
<dbReference type="PANTHER" id="PTHR45947:SF3">
    <property type="entry name" value="SULFOQUINOVOSYL TRANSFERASE SQD2"/>
    <property type="match status" value="1"/>
</dbReference>
<feature type="domain" description="Glycosyl transferase family 1" evidence="1">
    <location>
        <begin position="191"/>
        <end position="359"/>
    </location>
</feature>
<keyword evidence="4" id="KW-1185">Reference proteome</keyword>
<dbReference type="InterPro" id="IPR050194">
    <property type="entry name" value="Glycosyltransferase_grp1"/>
</dbReference>
<feature type="domain" description="Glycosyltransferase subfamily 4-like N-terminal" evidence="2">
    <location>
        <begin position="30"/>
        <end position="165"/>
    </location>
</feature>
<dbReference type="Pfam" id="PF13579">
    <property type="entry name" value="Glyco_trans_4_4"/>
    <property type="match status" value="1"/>
</dbReference>
<accession>A0A1I2K0G5</accession>
<proteinExistence type="predicted"/>
<evidence type="ECO:0000313" key="4">
    <source>
        <dbReference type="Proteomes" id="UP000199116"/>
    </source>
</evidence>
<dbReference type="CDD" id="cd03808">
    <property type="entry name" value="GT4_CapM-like"/>
    <property type="match status" value="1"/>
</dbReference>
<evidence type="ECO:0000259" key="1">
    <source>
        <dbReference type="Pfam" id="PF00534"/>
    </source>
</evidence>
<reference evidence="4" key="1">
    <citation type="submission" date="2016-10" db="EMBL/GenBank/DDBJ databases">
        <authorList>
            <person name="Varghese N."/>
            <person name="Submissions S."/>
        </authorList>
    </citation>
    <scope>NUCLEOTIDE SEQUENCE [LARGE SCALE GENOMIC DNA]</scope>
    <source>
        <strain evidence="4">DSM 23515</strain>
    </source>
</reference>
<dbReference type="Proteomes" id="UP000199116">
    <property type="component" value="Unassembled WGS sequence"/>
</dbReference>
<sequence length="388" mass="44424">MPKKLIRITTIPLSLEKLLEGQLTYMNQYYEVSAVAAEKERLNKYGENNKVNTFWVEMTRAITPIQDLRAVWKLYKFFKKEKPEIVHTHTPKAGIVGMLAAKLAGVPLRLHTVAGLPLMETKGTKRKILDQVEKFTYKLATKVYPNSRGLKDIILKKGFATEDKLKVLGKGSSNGIDTRYFDPFQFDTTQKKNKRESLGIPQEDFIFIFIGRLVSEKGINELVEAFNNLQAENQNISLLLVGPFEKELDPLKEETFKTIQLHEKIFTTGYQEDVRPYLAVSNALTFPSYREGFPNVVMQAGAMNLPAIVSNINGCNEIIVEGINGVIIPVKDTSALITAMKLFVENKNYTERLSSNARDEICKYYERKEFWQILLKEYKSLEREYIKS</sequence>
<evidence type="ECO:0000313" key="3">
    <source>
        <dbReference type="EMBL" id="SFF60324.1"/>
    </source>
</evidence>
<protein>
    <submittedName>
        <fullName evidence="3">Glycosyltransferase involved in cell wall bisynthesis</fullName>
    </submittedName>
</protein>
<dbReference type="RefSeq" id="WP_093302348.1">
    <property type="nucleotide sequence ID" value="NZ_FOOH01000001.1"/>
</dbReference>
<dbReference type="EMBL" id="FOOH01000001">
    <property type="protein sequence ID" value="SFF60324.1"/>
    <property type="molecule type" value="Genomic_DNA"/>
</dbReference>
<dbReference type="GO" id="GO:0016758">
    <property type="term" value="F:hexosyltransferase activity"/>
    <property type="evidence" value="ECO:0007669"/>
    <property type="project" value="TreeGrafter"/>
</dbReference>
<evidence type="ECO:0000259" key="2">
    <source>
        <dbReference type="Pfam" id="PF13579"/>
    </source>
</evidence>
<dbReference type="Pfam" id="PF00534">
    <property type="entry name" value="Glycos_transf_1"/>
    <property type="match status" value="1"/>
</dbReference>
<dbReference type="AlphaFoldDB" id="A0A1I2K0G5"/>
<name>A0A1I2K0G5_9FLAO</name>
<dbReference type="PANTHER" id="PTHR45947">
    <property type="entry name" value="SULFOQUINOVOSYL TRANSFERASE SQD2"/>
    <property type="match status" value="1"/>
</dbReference>
<gene>
    <name evidence="3" type="ORF">SAMN04488033_101337</name>
</gene>
<keyword evidence="3" id="KW-0808">Transferase</keyword>
<dbReference type="InterPro" id="IPR028098">
    <property type="entry name" value="Glyco_trans_4-like_N"/>
</dbReference>